<proteinExistence type="predicted"/>
<evidence type="ECO:0000313" key="2">
    <source>
        <dbReference type="Proteomes" id="UP001287286"/>
    </source>
</evidence>
<organism evidence="1 2">
    <name type="scientific">Purpureocillium lilacinum</name>
    <name type="common">Paecilomyces lilacinus</name>
    <dbReference type="NCBI Taxonomy" id="33203"/>
    <lineage>
        <taxon>Eukaryota</taxon>
        <taxon>Fungi</taxon>
        <taxon>Dikarya</taxon>
        <taxon>Ascomycota</taxon>
        <taxon>Pezizomycotina</taxon>
        <taxon>Sordariomycetes</taxon>
        <taxon>Hypocreomycetidae</taxon>
        <taxon>Hypocreales</taxon>
        <taxon>Ophiocordycipitaceae</taxon>
        <taxon>Purpureocillium</taxon>
    </lineage>
</organism>
<evidence type="ECO:0000313" key="1">
    <source>
        <dbReference type="EMBL" id="KAK4087044.1"/>
    </source>
</evidence>
<dbReference type="EMBL" id="JAWRVI010000035">
    <property type="protein sequence ID" value="KAK4087044.1"/>
    <property type="molecule type" value="Genomic_DNA"/>
</dbReference>
<accession>A0ABR0BSK5</accession>
<reference evidence="1 2" key="1">
    <citation type="journal article" date="2024" name="Microbiol. Resour. Announc.">
        <title>Genome annotations for the ascomycete fungi Trichoderma harzianum, Trichoderma aggressivum, and Purpureocillium lilacinum.</title>
        <authorList>
            <person name="Beijen E.P.W."/>
            <person name="Ohm R.A."/>
        </authorList>
    </citation>
    <scope>NUCLEOTIDE SEQUENCE [LARGE SCALE GENOMIC DNA]</scope>
    <source>
        <strain evidence="1 2">CBS 150709</strain>
    </source>
</reference>
<dbReference type="Proteomes" id="UP001287286">
    <property type="component" value="Unassembled WGS sequence"/>
</dbReference>
<name>A0ABR0BSK5_PURLI</name>
<protein>
    <submittedName>
        <fullName evidence="1">Uncharacterized protein</fullName>
    </submittedName>
</protein>
<keyword evidence="2" id="KW-1185">Reference proteome</keyword>
<gene>
    <name evidence="1" type="ORF">Purlil1_8563</name>
</gene>
<comment type="caution">
    <text evidence="1">The sequence shown here is derived from an EMBL/GenBank/DDBJ whole genome shotgun (WGS) entry which is preliminary data.</text>
</comment>
<sequence length="97" mass="10730">MPRAVATPRAKLNEVTTGCKRELLRCRRLITEQKYSQAYSLAQRVLIKAEEYELRDLSGHAHDIKKECTQLAEEADAAKAAGGVFPPPAPGAKDPRK</sequence>